<dbReference type="InterPro" id="IPR039425">
    <property type="entry name" value="RNA_pol_sigma-70-like"/>
</dbReference>
<dbReference type="GO" id="GO:0016987">
    <property type="term" value="F:sigma factor activity"/>
    <property type="evidence" value="ECO:0007669"/>
    <property type="project" value="UniProtKB-KW"/>
</dbReference>
<dbReference type="CDD" id="cd06171">
    <property type="entry name" value="Sigma70_r4"/>
    <property type="match status" value="1"/>
</dbReference>
<dbReference type="AlphaFoldDB" id="S2VZU4"/>
<dbReference type="STRING" id="883161.HMPREF9306_01966"/>
<gene>
    <name evidence="7" type="ORF">HMPREF9306_01966</name>
</gene>
<keyword evidence="8" id="KW-1185">Reference proteome</keyword>
<dbReference type="HOGENOM" id="CLU_047691_15_4_11"/>
<evidence type="ECO:0000313" key="7">
    <source>
        <dbReference type="EMBL" id="EPD32396.1"/>
    </source>
</evidence>
<evidence type="ECO:0000259" key="6">
    <source>
        <dbReference type="Pfam" id="PF08281"/>
    </source>
</evidence>
<evidence type="ECO:0000256" key="1">
    <source>
        <dbReference type="ARBA" id="ARBA00010641"/>
    </source>
</evidence>
<organism evidence="7 8">
    <name type="scientific">Propionimicrobium lymphophilum ACS-093-V-SCH5</name>
    <dbReference type="NCBI Taxonomy" id="883161"/>
    <lineage>
        <taxon>Bacteria</taxon>
        <taxon>Bacillati</taxon>
        <taxon>Actinomycetota</taxon>
        <taxon>Actinomycetes</taxon>
        <taxon>Propionibacteriales</taxon>
        <taxon>Propionibacteriaceae</taxon>
        <taxon>Propionimicrobium</taxon>
    </lineage>
</organism>
<comment type="caution">
    <text evidence="7">The sequence shown here is derived from an EMBL/GenBank/DDBJ whole genome shotgun (WGS) entry which is preliminary data.</text>
</comment>
<evidence type="ECO:0000256" key="3">
    <source>
        <dbReference type="ARBA" id="ARBA00023082"/>
    </source>
</evidence>
<evidence type="ECO:0000256" key="5">
    <source>
        <dbReference type="ARBA" id="ARBA00023163"/>
    </source>
</evidence>
<dbReference type="PANTHER" id="PTHR43133:SF50">
    <property type="entry name" value="ECF RNA POLYMERASE SIGMA FACTOR SIGM"/>
    <property type="match status" value="1"/>
</dbReference>
<dbReference type="Proteomes" id="UP000014417">
    <property type="component" value="Unassembled WGS sequence"/>
</dbReference>
<dbReference type="SUPFAM" id="SSF88659">
    <property type="entry name" value="Sigma3 and sigma4 domains of RNA polymerase sigma factors"/>
    <property type="match status" value="1"/>
</dbReference>
<comment type="similarity">
    <text evidence="1">Belongs to the sigma-70 factor family. ECF subfamily.</text>
</comment>
<dbReference type="EMBL" id="AGZR01000009">
    <property type="protein sequence ID" value="EPD32396.1"/>
    <property type="molecule type" value="Genomic_DNA"/>
</dbReference>
<protein>
    <submittedName>
        <fullName evidence="7">Sigma-70 family RNA polymerase sigma factor</fullName>
    </submittedName>
</protein>
<dbReference type="GO" id="GO:0003677">
    <property type="term" value="F:DNA binding"/>
    <property type="evidence" value="ECO:0007669"/>
    <property type="project" value="UniProtKB-KW"/>
</dbReference>
<dbReference type="InterPro" id="IPR013249">
    <property type="entry name" value="RNA_pol_sigma70_r4_t2"/>
</dbReference>
<keyword evidence="3" id="KW-0731">Sigma factor</keyword>
<evidence type="ECO:0000256" key="2">
    <source>
        <dbReference type="ARBA" id="ARBA00023015"/>
    </source>
</evidence>
<accession>S2VZU4</accession>
<dbReference type="PATRIC" id="fig|883161.3.peg.1956"/>
<dbReference type="PANTHER" id="PTHR43133">
    <property type="entry name" value="RNA POLYMERASE ECF-TYPE SIGMA FACTO"/>
    <property type="match status" value="1"/>
</dbReference>
<reference evidence="7 8" key="1">
    <citation type="submission" date="2013-04" db="EMBL/GenBank/DDBJ databases">
        <title>The Genome Sequence of Propionimicrobium lymphophilum ACS-093-V-SCH5.</title>
        <authorList>
            <consortium name="The Broad Institute Genomics Platform"/>
            <person name="Earl A."/>
            <person name="Ward D."/>
            <person name="Feldgarden M."/>
            <person name="Gevers D."/>
            <person name="Saerens B."/>
            <person name="Vaneechoutte M."/>
            <person name="Walker B."/>
            <person name="Young S."/>
            <person name="Zeng Q."/>
            <person name="Gargeya S."/>
            <person name="Fitzgerald M."/>
            <person name="Haas B."/>
            <person name="Abouelleil A."/>
            <person name="Allen A.W."/>
            <person name="Alvarado L."/>
            <person name="Arachchi H.M."/>
            <person name="Berlin A.M."/>
            <person name="Chapman S.B."/>
            <person name="Gainer-Dewar J."/>
            <person name="Goldberg J."/>
            <person name="Griggs A."/>
            <person name="Gujja S."/>
            <person name="Hansen M."/>
            <person name="Howarth C."/>
            <person name="Imamovic A."/>
            <person name="Ireland A."/>
            <person name="Larimer J."/>
            <person name="McCowan C."/>
            <person name="Murphy C."/>
            <person name="Pearson M."/>
            <person name="Poon T.W."/>
            <person name="Priest M."/>
            <person name="Roberts A."/>
            <person name="Saif S."/>
            <person name="Shea T."/>
            <person name="Sisk P."/>
            <person name="Sykes S."/>
            <person name="Wortman J."/>
            <person name="Nusbaum C."/>
            <person name="Birren B."/>
        </authorList>
    </citation>
    <scope>NUCLEOTIDE SEQUENCE [LARGE SCALE GENOMIC DNA]</scope>
    <source>
        <strain evidence="7 8">ACS-093-V-SCH5</strain>
    </source>
</reference>
<keyword evidence="4" id="KW-0238">DNA-binding</keyword>
<keyword evidence="5" id="KW-0804">Transcription</keyword>
<sequence length="125" mass="13790">MLRQWKKVSAAETPGAYCQQILTNIFLSFARKRGYQETPVNVFVPEEVDPWESIDTELSVAKALATLSPLERAVVIGRYIDDLPVAQIASMLGKSEAWVRVSAHRSLQKLNSLDSTAEKAGEANA</sequence>
<name>S2VZU4_9ACTN</name>
<dbReference type="InterPro" id="IPR036388">
    <property type="entry name" value="WH-like_DNA-bd_sf"/>
</dbReference>
<dbReference type="GO" id="GO:0006352">
    <property type="term" value="P:DNA-templated transcription initiation"/>
    <property type="evidence" value="ECO:0007669"/>
    <property type="project" value="InterPro"/>
</dbReference>
<feature type="domain" description="RNA polymerase sigma factor 70 region 4 type 2" evidence="6">
    <location>
        <begin position="59"/>
        <end position="110"/>
    </location>
</feature>
<proteinExistence type="inferred from homology"/>
<keyword evidence="2" id="KW-0805">Transcription regulation</keyword>
<dbReference type="Pfam" id="PF08281">
    <property type="entry name" value="Sigma70_r4_2"/>
    <property type="match status" value="1"/>
</dbReference>
<dbReference type="Gene3D" id="1.10.10.10">
    <property type="entry name" value="Winged helix-like DNA-binding domain superfamily/Winged helix DNA-binding domain"/>
    <property type="match status" value="1"/>
</dbReference>
<evidence type="ECO:0000313" key="8">
    <source>
        <dbReference type="Proteomes" id="UP000014417"/>
    </source>
</evidence>
<dbReference type="InterPro" id="IPR013324">
    <property type="entry name" value="RNA_pol_sigma_r3/r4-like"/>
</dbReference>
<evidence type="ECO:0000256" key="4">
    <source>
        <dbReference type="ARBA" id="ARBA00023125"/>
    </source>
</evidence>